<evidence type="ECO:0000313" key="3">
    <source>
        <dbReference type="Proteomes" id="UP000075635"/>
    </source>
</evidence>
<feature type="domain" description="Peptidase C14 caspase" evidence="1">
    <location>
        <begin position="3"/>
        <end position="252"/>
    </location>
</feature>
<dbReference type="Gene3D" id="3.40.50.1460">
    <property type="match status" value="1"/>
</dbReference>
<sequence>MSKRALLVGIDRYAHEPLQGCVQDMYAVQDFLIGEGGFADYQCLTLPNEYAHKGAIMQGLDWLVENAEPSEHLLFYFSGHGSQIVTLDADEEIDGRDEVLCAHGFDESDRTAIRDKELARALERLPEGARVLCILDVCHAGGMARGEHRASKAFPLSDHARRLNARGAALGIQLRGFGGGGHARRLVLLAGCEERGSSYEIRLRDKRGGAFTDALLRELRRPGGLTKDLRAVIDAVRAYLDAAGLNQVPSCHLPDELHGAGILGGVWR</sequence>
<dbReference type="GO" id="GO:0004197">
    <property type="term" value="F:cysteine-type endopeptidase activity"/>
    <property type="evidence" value="ECO:0007669"/>
    <property type="project" value="InterPro"/>
</dbReference>
<dbReference type="AlphaFoldDB" id="A0A150RAI4"/>
<evidence type="ECO:0000313" key="2">
    <source>
        <dbReference type="EMBL" id="KYF76956.1"/>
    </source>
</evidence>
<protein>
    <recommendedName>
        <fullName evidence="1">Peptidase C14 caspase domain-containing protein</fullName>
    </recommendedName>
</protein>
<dbReference type="GO" id="GO:0005737">
    <property type="term" value="C:cytoplasm"/>
    <property type="evidence" value="ECO:0007669"/>
    <property type="project" value="TreeGrafter"/>
</dbReference>
<gene>
    <name evidence="2" type="ORF">BE17_11190</name>
</gene>
<organism evidence="2 3">
    <name type="scientific">Sorangium cellulosum</name>
    <name type="common">Polyangium cellulosum</name>
    <dbReference type="NCBI Taxonomy" id="56"/>
    <lineage>
        <taxon>Bacteria</taxon>
        <taxon>Pseudomonadati</taxon>
        <taxon>Myxococcota</taxon>
        <taxon>Polyangia</taxon>
        <taxon>Polyangiales</taxon>
        <taxon>Polyangiaceae</taxon>
        <taxon>Sorangium</taxon>
    </lineage>
</organism>
<accession>A0A150RAI4</accession>
<dbReference type="GO" id="GO:0006508">
    <property type="term" value="P:proteolysis"/>
    <property type="evidence" value="ECO:0007669"/>
    <property type="project" value="InterPro"/>
</dbReference>
<dbReference type="InterPro" id="IPR050452">
    <property type="entry name" value="Metacaspase"/>
</dbReference>
<evidence type="ECO:0000259" key="1">
    <source>
        <dbReference type="Pfam" id="PF00656"/>
    </source>
</evidence>
<dbReference type="PANTHER" id="PTHR48104">
    <property type="entry name" value="METACASPASE-4"/>
    <property type="match status" value="1"/>
</dbReference>
<dbReference type="PANTHER" id="PTHR48104:SF30">
    <property type="entry name" value="METACASPASE-1"/>
    <property type="match status" value="1"/>
</dbReference>
<dbReference type="Proteomes" id="UP000075635">
    <property type="component" value="Unassembled WGS sequence"/>
</dbReference>
<comment type="caution">
    <text evidence="2">The sequence shown here is derived from an EMBL/GenBank/DDBJ whole genome shotgun (WGS) entry which is preliminary data.</text>
</comment>
<dbReference type="Pfam" id="PF00656">
    <property type="entry name" value="Peptidase_C14"/>
    <property type="match status" value="1"/>
</dbReference>
<dbReference type="EMBL" id="JEMB01002958">
    <property type="protein sequence ID" value="KYF76956.1"/>
    <property type="molecule type" value="Genomic_DNA"/>
</dbReference>
<reference evidence="2 3" key="1">
    <citation type="submission" date="2014-02" db="EMBL/GenBank/DDBJ databases">
        <title>The small core and large imbalanced accessory genome model reveals a collaborative survival strategy of Sorangium cellulosum strains in nature.</title>
        <authorList>
            <person name="Han K."/>
            <person name="Peng R."/>
            <person name="Blom J."/>
            <person name="Li Y.-Z."/>
        </authorList>
    </citation>
    <scope>NUCLEOTIDE SEQUENCE [LARGE SCALE GENOMIC DNA]</scope>
    <source>
        <strain evidence="2 3">So0011-07</strain>
    </source>
</reference>
<name>A0A150RAI4_SORCE</name>
<proteinExistence type="predicted"/>
<dbReference type="InterPro" id="IPR011600">
    <property type="entry name" value="Pept_C14_caspase"/>
</dbReference>